<reference evidence="3 4" key="1">
    <citation type="submission" date="2019-06" db="EMBL/GenBank/DDBJ databases">
        <title>Genome of Methylobacterium sp. 17Sr1-39.</title>
        <authorList>
            <person name="Seo T."/>
        </authorList>
    </citation>
    <scope>NUCLEOTIDE SEQUENCE [LARGE SCALE GENOMIC DNA]</scope>
    <source>
        <strain evidence="3 4">17Sr1-39</strain>
    </source>
</reference>
<proteinExistence type="predicted"/>
<dbReference type="InterPro" id="IPR010987">
    <property type="entry name" value="Glutathione-S-Trfase_C-like"/>
</dbReference>
<feature type="domain" description="GST C-terminal" evidence="2">
    <location>
        <begin position="85"/>
        <end position="211"/>
    </location>
</feature>
<dbReference type="Pfam" id="PF13417">
    <property type="entry name" value="GST_N_3"/>
    <property type="match status" value="1"/>
</dbReference>
<dbReference type="GO" id="GO:0005737">
    <property type="term" value="C:cytoplasm"/>
    <property type="evidence" value="ECO:0007669"/>
    <property type="project" value="TreeGrafter"/>
</dbReference>
<dbReference type="RefSeq" id="WP_139036929.1">
    <property type="nucleotide sequence ID" value="NZ_VDDA01000007.1"/>
</dbReference>
<dbReference type="InterPro" id="IPR004045">
    <property type="entry name" value="Glutathione_S-Trfase_N"/>
</dbReference>
<dbReference type="Gene3D" id="3.40.30.10">
    <property type="entry name" value="Glutaredoxin"/>
    <property type="match status" value="1"/>
</dbReference>
<dbReference type="Proteomes" id="UP000305267">
    <property type="component" value="Unassembled WGS sequence"/>
</dbReference>
<protein>
    <submittedName>
        <fullName evidence="3">Glutathione S-transferase family protein</fullName>
    </submittedName>
</protein>
<comment type="caution">
    <text evidence="3">The sequence shown here is derived from an EMBL/GenBank/DDBJ whole genome shotgun (WGS) entry which is preliminary data.</text>
</comment>
<dbReference type="EMBL" id="VDDA01000007">
    <property type="protein sequence ID" value="TNC11998.1"/>
    <property type="molecule type" value="Genomic_DNA"/>
</dbReference>
<dbReference type="PROSITE" id="PS50404">
    <property type="entry name" value="GST_NTER"/>
    <property type="match status" value="1"/>
</dbReference>
<dbReference type="SUPFAM" id="SSF47616">
    <property type="entry name" value="GST C-terminal domain-like"/>
    <property type="match status" value="1"/>
</dbReference>
<dbReference type="InterPro" id="IPR036249">
    <property type="entry name" value="Thioredoxin-like_sf"/>
</dbReference>
<organism evidence="3 4">
    <name type="scientific">Methylobacterium terricola</name>
    <dbReference type="NCBI Taxonomy" id="2583531"/>
    <lineage>
        <taxon>Bacteria</taxon>
        <taxon>Pseudomonadati</taxon>
        <taxon>Pseudomonadota</taxon>
        <taxon>Alphaproteobacteria</taxon>
        <taxon>Hyphomicrobiales</taxon>
        <taxon>Methylobacteriaceae</taxon>
        <taxon>Methylobacterium</taxon>
    </lineage>
</organism>
<sequence length="271" mass="30084">MLLYEHPLSSYAQKVKIALREKGVAFSAELPETFGTGRSDGPFAQANPRTEVPVLVDGEVAIFESTVILEYIEERWPEPPLLPRDPAARARARMTEEVCDTQYEAVNWGFGEILWFRRASGALADHLRGQAAAQTRTLQDWLAGRLGEAEWFGGASFGWADAAAAPMVNRSVHYGLGPGVGSPLARWHARVRERPAVAETFREFDAAAARMAEAADLYTTGGRRREYRDHRLEWMVKSGGVEVVLAGLRDRTIRFPWPDPSPDPRPDGEAP</sequence>
<dbReference type="PANTHER" id="PTHR43968:SF6">
    <property type="entry name" value="GLUTATHIONE S-TRANSFERASE OMEGA"/>
    <property type="match status" value="1"/>
</dbReference>
<dbReference type="Gene3D" id="1.20.1050.10">
    <property type="match status" value="1"/>
</dbReference>
<evidence type="ECO:0000313" key="4">
    <source>
        <dbReference type="Proteomes" id="UP000305267"/>
    </source>
</evidence>
<dbReference type="PROSITE" id="PS50405">
    <property type="entry name" value="GST_CTER"/>
    <property type="match status" value="1"/>
</dbReference>
<evidence type="ECO:0000259" key="1">
    <source>
        <dbReference type="PROSITE" id="PS50404"/>
    </source>
</evidence>
<keyword evidence="4" id="KW-1185">Reference proteome</keyword>
<dbReference type="CDD" id="cd00570">
    <property type="entry name" value="GST_N_family"/>
    <property type="match status" value="1"/>
</dbReference>
<dbReference type="OrthoDB" id="9782992at2"/>
<dbReference type="InterPro" id="IPR040079">
    <property type="entry name" value="Glutathione_S-Trfase"/>
</dbReference>
<keyword evidence="3" id="KW-0808">Transferase</keyword>
<accession>A0A5C4LIK7</accession>
<evidence type="ECO:0000259" key="2">
    <source>
        <dbReference type="PROSITE" id="PS50405"/>
    </source>
</evidence>
<name>A0A5C4LIK7_9HYPH</name>
<dbReference type="PANTHER" id="PTHR43968">
    <property type="match status" value="1"/>
</dbReference>
<dbReference type="SUPFAM" id="SSF52833">
    <property type="entry name" value="Thioredoxin-like"/>
    <property type="match status" value="1"/>
</dbReference>
<evidence type="ECO:0000313" key="3">
    <source>
        <dbReference type="EMBL" id="TNC11998.1"/>
    </source>
</evidence>
<dbReference type="AlphaFoldDB" id="A0A5C4LIK7"/>
<feature type="domain" description="GST N-terminal" evidence="1">
    <location>
        <begin position="1"/>
        <end position="80"/>
    </location>
</feature>
<dbReference type="GO" id="GO:0016740">
    <property type="term" value="F:transferase activity"/>
    <property type="evidence" value="ECO:0007669"/>
    <property type="project" value="UniProtKB-KW"/>
</dbReference>
<dbReference type="SFLD" id="SFLDG00358">
    <property type="entry name" value="Main_(cytGST)"/>
    <property type="match status" value="1"/>
</dbReference>
<dbReference type="InterPro" id="IPR050983">
    <property type="entry name" value="GST_Omega/HSP26"/>
</dbReference>
<dbReference type="InterPro" id="IPR036282">
    <property type="entry name" value="Glutathione-S-Trfase_C_sf"/>
</dbReference>
<gene>
    <name evidence="3" type="ORF">FF100_17295</name>
</gene>
<dbReference type="SFLD" id="SFLDS00019">
    <property type="entry name" value="Glutathione_Transferase_(cytos"/>
    <property type="match status" value="1"/>
</dbReference>